<dbReference type="Proteomes" id="UP000029646">
    <property type="component" value="Unassembled WGS sequence"/>
</dbReference>
<protein>
    <submittedName>
        <fullName evidence="1">Uncharacterized protein</fullName>
    </submittedName>
</protein>
<evidence type="ECO:0000313" key="2">
    <source>
        <dbReference type="Proteomes" id="UP000029646"/>
    </source>
</evidence>
<accession>A0A090W2T0</accession>
<comment type="caution">
    <text evidence="1">The sequence shown here is derived from an EMBL/GenBank/DDBJ whole genome shotgun (WGS) entry which is preliminary data.</text>
</comment>
<evidence type="ECO:0000313" key="1">
    <source>
        <dbReference type="EMBL" id="GAL70473.1"/>
    </source>
</evidence>
<proteinExistence type="predicted"/>
<dbReference type="EMBL" id="BBNS01000005">
    <property type="protein sequence ID" value="GAL70473.1"/>
    <property type="molecule type" value="Genomic_DNA"/>
</dbReference>
<sequence length="48" mass="6044">MFYHYELLYFVYKIQYYNKTYPKTKKHPNLLVKKKGKLSIGYLPKLRW</sequence>
<dbReference type="AlphaFoldDB" id="A0A090W2T0"/>
<reference evidence="1 2" key="1">
    <citation type="journal article" date="2014" name="Genome Announc.">
        <title>Draft Genome Sequence of Marine Flavobacterium Jejuia pallidilutea Strain 11shimoA1 and Pigmentation Mutants.</title>
        <authorList>
            <person name="Takatani N."/>
            <person name="Nakanishi M."/>
            <person name="Meirelles P."/>
            <person name="Mino S."/>
            <person name="Suda W."/>
            <person name="Oshima K."/>
            <person name="Hattori M."/>
            <person name="Ohkuma M."/>
            <person name="Hosokawa M."/>
            <person name="Miyashita K."/>
            <person name="Thompson F.L."/>
            <person name="Niwa A."/>
            <person name="Sawabe T."/>
            <person name="Sawabe T."/>
        </authorList>
    </citation>
    <scope>NUCLEOTIDE SEQUENCE [LARGE SCALE GENOMIC DNA]</scope>
    <source>
        <strain evidence="2">JCM19302</strain>
    </source>
</reference>
<organism evidence="1 2">
    <name type="scientific">Jejuia pallidilutea</name>
    <dbReference type="NCBI Taxonomy" id="504487"/>
    <lineage>
        <taxon>Bacteria</taxon>
        <taxon>Pseudomonadati</taxon>
        <taxon>Bacteroidota</taxon>
        <taxon>Flavobacteriia</taxon>
        <taxon>Flavobacteriales</taxon>
        <taxon>Flavobacteriaceae</taxon>
        <taxon>Jejuia</taxon>
    </lineage>
</organism>
<gene>
    <name evidence="1" type="ORF">JCM19302_3595</name>
</gene>
<name>A0A090W2T0_9FLAO</name>